<dbReference type="RefSeq" id="WP_056974612.1">
    <property type="nucleotide sequence ID" value="NZ_AYZL01000016.1"/>
</dbReference>
<evidence type="ECO:0000313" key="1">
    <source>
        <dbReference type="EMBL" id="KRN04323.1"/>
    </source>
</evidence>
<evidence type="ECO:0000313" key="2">
    <source>
        <dbReference type="Proteomes" id="UP000051378"/>
    </source>
</evidence>
<organism evidence="1 2">
    <name type="scientific">Holzapfeliella floricola DSM 23037 = JCM 16512</name>
    <dbReference type="NCBI Taxonomy" id="1423744"/>
    <lineage>
        <taxon>Bacteria</taxon>
        <taxon>Bacillati</taxon>
        <taxon>Bacillota</taxon>
        <taxon>Bacilli</taxon>
        <taxon>Lactobacillales</taxon>
        <taxon>Lactobacillaceae</taxon>
        <taxon>Holzapfeliella</taxon>
    </lineage>
</organism>
<dbReference type="SUPFAM" id="SSF50814">
    <property type="entry name" value="Lipocalins"/>
    <property type="match status" value="1"/>
</dbReference>
<dbReference type="InterPro" id="IPR012674">
    <property type="entry name" value="Calycin"/>
</dbReference>
<dbReference type="PATRIC" id="fig|1423744.4.peg.432"/>
<accession>A0A0R2DLJ1</accession>
<keyword evidence="2" id="KW-1185">Reference proteome</keyword>
<protein>
    <recommendedName>
        <fullName evidence="3">DUF1934 domain-containing protein</fullName>
    </recommendedName>
</protein>
<reference evidence="1 2" key="1">
    <citation type="journal article" date="2015" name="Genome Announc.">
        <title>Expanding the biotechnology potential of lactobacilli through comparative genomics of 213 strains and associated genera.</title>
        <authorList>
            <person name="Sun Z."/>
            <person name="Harris H.M."/>
            <person name="McCann A."/>
            <person name="Guo C."/>
            <person name="Argimon S."/>
            <person name="Zhang W."/>
            <person name="Yang X."/>
            <person name="Jeffery I.B."/>
            <person name="Cooney J.C."/>
            <person name="Kagawa T.F."/>
            <person name="Liu W."/>
            <person name="Song Y."/>
            <person name="Salvetti E."/>
            <person name="Wrobel A."/>
            <person name="Rasinkangas P."/>
            <person name="Parkhill J."/>
            <person name="Rea M.C."/>
            <person name="O'Sullivan O."/>
            <person name="Ritari J."/>
            <person name="Douillard F.P."/>
            <person name="Paul Ross R."/>
            <person name="Yang R."/>
            <person name="Briner A.E."/>
            <person name="Felis G.E."/>
            <person name="de Vos W.M."/>
            <person name="Barrangou R."/>
            <person name="Klaenhammer T.R."/>
            <person name="Caufield P.W."/>
            <person name="Cui Y."/>
            <person name="Zhang H."/>
            <person name="O'Toole P.W."/>
        </authorList>
    </citation>
    <scope>NUCLEOTIDE SEQUENCE [LARGE SCALE GENOMIC DNA]</scope>
    <source>
        <strain evidence="1 2">DSM 23037</strain>
    </source>
</reference>
<dbReference type="Pfam" id="PF09148">
    <property type="entry name" value="DUF1934"/>
    <property type="match status" value="1"/>
</dbReference>
<name>A0A0R2DLJ1_9LACO</name>
<dbReference type="EMBL" id="AYZL01000016">
    <property type="protein sequence ID" value="KRN04323.1"/>
    <property type="molecule type" value="Genomic_DNA"/>
</dbReference>
<dbReference type="STRING" id="1423744.FC86_GL000421"/>
<dbReference type="OrthoDB" id="2315244at2"/>
<dbReference type="Gene3D" id="2.40.128.20">
    <property type="match status" value="1"/>
</dbReference>
<sequence length="136" mass="15541">MAKEVQVSLITQVYQEGEVETYQHEVPGLLDVISDSQILSYTEESGAEVEFRIFSTYVKMTRTADDQNSSSLHFEPNQTHNGRFLAQGFPLDLTVETQQLDLIQSSIDSQMLKVEYKLFNHGQKIGDYMLKLIFEA</sequence>
<proteinExistence type="predicted"/>
<evidence type="ECO:0008006" key="3">
    <source>
        <dbReference type="Google" id="ProtNLM"/>
    </source>
</evidence>
<dbReference type="Proteomes" id="UP000051378">
    <property type="component" value="Unassembled WGS sequence"/>
</dbReference>
<dbReference type="AlphaFoldDB" id="A0A0R2DLJ1"/>
<dbReference type="InterPro" id="IPR015231">
    <property type="entry name" value="DUF1934"/>
</dbReference>
<gene>
    <name evidence="1" type="ORF">FC86_GL000421</name>
</gene>
<comment type="caution">
    <text evidence="1">The sequence shown here is derived from an EMBL/GenBank/DDBJ whole genome shotgun (WGS) entry which is preliminary data.</text>
</comment>